<evidence type="ECO:0000313" key="1">
    <source>
        <dbReference type="EMBL" id="AJR18024.1"/>
    </source>
</evidence>
<dbReference type="PANTHER" id="PTHR42911:SF2">
    <property type="entry name" value="PROHIBITIN FAMILY PROTEIN"/>
    <property type="match status" value="1"/>
</dbReference>
<dbReference type="OrthoDB" id="4570918at2"/>
<dbReference type="SMART" id="SM00244">
    <property type="entry name" value="PHB"/>
    <property type="match status" value="1"/>
</dbReference>
<sequence length="317" mass="33875">MFITILSALLILVGIALLASGPRVGTGQYERRETGETTRYGEAITERVEITVSTRPGALIPLVLAAVLLFLGSITTVEAKQVGVVTTFGRPSDQTLSSGFHFKAPWQKVTEIDATIQTDEYHGKSGIDVRLSDGNTATISATIRWSVSDDNANKVYEDFRSDDPTKSLRDAVVSTQFKAAMNAVFAGFDPLTLAGATGDQPDYNALADKVRDVMLAKTNSLVEVDSVTISLVSLDKDSQKKIDNYIGEVSKTRIAEQAQKTAKAQAEANRILSDSISRDPNVLVSKCLDLLADGYNAPAGFTCWPGAGGGVVIPGTR</sequence>
<reference evidence="1 2" key="1">
    <citation type="journal article" date="2015" name="Genome Announc.">
        <title>Complete Genome Sequence of Steroid-Transforming Nocardioides simplex VKM Ac-2033D.</title>
        <authorList>
            <person name="Shtratnikova V.Y."/>
            <person name="Schelkunov M.I."/>
            <person name="Pekov Y.A."/>
            <person name="Fokina V.V."/>
            <person name="Logacheva M.D."/>
            <person name="Sokolov S.L."/>
            <person name="Bragin E.Y."/>
            <person name="Ashapkin V.V."/>
            <person name="Donova M.V."/>
        </authorList>
    </citation>
    <scope>NUCLEOTIDE SEQUENCE [LARGE SCALE GENOMIC DNA]</scope>
    <source>
        <strain evidence="1 2">VKM Ac-2033D</strain>
    </source>
</reference>
<dbReference type="KEGG" id="psim:KR76_01765"/>
<protein>
    <submittedName>
        <fullName evidence="1">Phage protein</fullName>
    </submittedName>
</protein>
<proteinExistence type="predicted"/>
<dbReference type="InterPro" id="IPR001107">
    <property type="entry name" value="Band_7"/>
</dbReference>
<dbReference type="GeneID" id="96607716"/>
<gene>
    <name evidence="1" type="ORF">KR76_01765</name>
</gene>
<dbReference type="RefSeq" id="WP_052138126.1">
    <property type="nucleotide sequence ID" value="NZ_BJMC01000025.1"/>
</dbReference>
<dbReference type="PANTHER" id="PTHR42911">
    <property type="entry name" value="MODULATOR OF FTSH PROTEASE HFLC"/>
    <property type="match status" value="1"/>
</dbReference>
<name>A0A0C5XB51_NOCSI</name>
<dbReference type="EMBL" id="CP009896">
    <property type="protein sequence ID" value="AJR18024.1"/>
    <property type="molecule type" value="Genomic_DNA"/>
</dbReference>
<dbReference type="Pfam" id="PF01145">
    <property type="entry name" value="Band_7"/>
    <property type="match status" value="1"/>
</dbReference>
<dbReference type="AlphaFoldDB" id="A0A0C5XB51"/>
<dbReference type="HOGENOM" id="CLU_067760_0_0_11"/>
<accession>A0A0C5XB51</accession>
<organism evidence="1 2">
    <name type="scientific">Nocardioides simplex</name>
    <name type="common">Arthrobacter simplex</name>
    <dbReference type="NCBI Taxonomy" id="2045"/>
    <lineage>
        <taxon>Bacteria</taxon>
        <taxon>Bacillati</taxon>
        <taxon>Actinomycetota</taxon>
        <taxon>Actinomycetes</taxon>
        <taxon>Propionibacteriales</taxon>
        <taxon>Nocardioidaceae</taxon>
        <taxon>Pimelobacter</taxon>
    </lineage>
</organism>
<keyword evidence="2" id="KW-1185">Reference proteome</keyword>
<dbReference type="STRING" id="2045.KR76_01765"/>
<dbReference type="Proteomes" id="UP000030300">
    <property type="component" value="Chromosome"/>
</dbReference>
<evidence type="ECO:0000313" key="2">
    <source>
        <dbReference type="Proteomes" id="UP000030300"/>
    </source>
</evidence>